<organism evidence="8 9">
    <name type="scientific">Starmerella bacillaris</name>
    <name type="common">Yeast</name>
    <name type="synonym">Candida zemplinina</name>
    <dbReference type="NCBI Taxonomy" id="1247836"/>
    <lineage>
        <taxon>Eukaryota</taxon>
        <taxon>Fungi</taxon>
        <taxon>Dikarya</taxon>
        <taxon>Ascomycota</taxon>
        <taxon>Saccharomycotina</taxon>
        <taxon>Dipodascomycetes</taxon>
        <taxon>Dipodascales</taxon>
        <taxon>Trichomonascaceae</taxon>
        <taxon>Starmerella</taxon>
    </lineage>
</organism>
<evidence type="ECO:0000256" key="5">
    <source>
        <dbReference type="ARBA" id="ARBA00023136"/>
    </source>
</evidence>
<comment type="caution">
    <text evidence="8">The sequence shown here is derived from an EMBL/GenBank/DDBJ whole genome shotgun (WGS) entry which is preliminary data.</text>
</comment>
<dbReference type="Pfam" id="PF05277">
    <property type="entry name" value="DUF726"/>
    <property type="match status" value="1"/>
</dbReference>
<gene>
    <name evidence="8" type="ORF">DASB73_005720</name>
</gene>
<evidence type="ECO:0000256" key="7">
    <source>
        <dbReference type="SAM" id="Phobius"/>
    </source>
</evidence>
<keyword evidence="5 7" id="KW-0472">Membrane</keyword>
<name>A0AAV5RDH3_STABA</name>
<evidence type="ECO:0000256" key="6">
    <source>
        <dbReference type="SAM" id="MobiDB-lite"/>
    </source>
</evidence>
<feature type="region of interest" description="Disordered" evidence="6">
    <location>
        <begin position="1"/>
        <end position="35"/>
    </location>
</feature>
<dbReference type="EMBL" id="BTGC01000003">
    <property type="protein sequence ID" value="GMM49614.1"/>
    <property type="molecule type" value="Genomic_DNA"/>
</dbReference>
<evidence type="ECO:0000256" key="3">
    <source>
        <dbReference type="ARBA" id="ARBA00022692"/>
    </source>
</evidence>
<reference evidence="8 9" key="1">
    <citation type="journal article" date="2023" name="Elife">
        <title>Identification of key yeast species and microbe-microbe interactions impacting larval growth of Drosophila in the wild.</title>
        <authorList>
            <person name="Mure A."/>
            <person name="Sugiura Y."/>
            <person name="Maeda R."/>
            <person name="Honda K."/>
            <person name="Sakurai N."/>
            <person name="Takahashi Y."/>
            <person name="Watada M."/>
            <person name="Katoh T."/>
            <person name="Gotoh A."/>
            <person name="Gotoh Y."/>
            <person name="Taniguchi I."/>
            <person name="Nakamura K."/>
            <person name="Hayashi T."/>
            <person name="Katayama T."/>
            <person name="Uemura T."/>
            <person name="Hattori Y."/>
        </authorList>
    </citation>
    <scope>NUCLEOTIDE SEQUENCE [LARGE SCALE GENOMIC DNA]</scope>
    <source>
        <strain evidence="8 9">SB-73</strain>
    </source>
</reference>
<feature type="compositionally biased region" description="Basic and acidic residues" evidence="6">
    <location>
        <begin position="1"/>
        <end position="14"/>
    </location>
</feature>
<feature type="transmembrane region" description="Helical" evidence="7">
    <location>
        <begin position="624"/>
        <end position="646"/>
    </location>
</feature>
<feature type="compositionally biased region" description="Basic and acidic residues" evidence="6">
    <location>
        <begin position="213"/>
        <end position="240"/>
    </location>
</feature>
<feature type="compositionally biased region" description="Acidic residues" evidence="6">
    <location>
        <begin position="156"/>
        <end position="169"/>
    </location>
</feature>
<dbReference type="PANTHER" id="PTHR17920">
    <property type="entry name" value="TRANSMEMBRANE AND COILED-COIL DOMAIN-CONTAINING PROTEIN 4 TMCO4"/>
    <property type="match status" value="1"/>
</dbReference>
<evidence type="ECO:0000313" key="9">
    <source>
        <dbReference type="Proteomes" id="UP001362899"/>
    </source>
</evidence>
<dbReference type="SUPFAM" id="SSF53474">
    <property type="entry name" value="alpha/beta-Hydrolases"/>
    <property type="match status" value="1"/>
</dbReference>
<keyword evidence="3 7" id="KW-0812">Transmembrane</keyword>
<dbReference type="AlphaFoldDB" id="A0AAV5RDH3"/>
<evidence type="ECO:0000256" key="1">
    <source>
        <dbReference type="ARBA" id="ARBA00004141"/>
    </source>
</evidence>
<evidence type="ECO:0000313" key="8">
    <source>
        <dbReference type="EMBL" id="GMM49614.1"/>
    </source>
</evidence>
<keyword evidence="9" id="KW-1185">Reference proteome</keyword>
<dbReference type="PANTHER" id="PTHR17920:SF3">
    <property type="entry name" value="TRANSMEMBRANE AND COILED-COIL DOMAIN-CONTAINING PROTEIN 4"/>
    <property type="match status" value="1"/>
</dbReference>
<dbReference type="InterPro" id="IPR007941">
    <property type="entry name" value="DUF726"/>
</dbReference>
<dbReference type="InterPro" id="IPR029058">
    <property type="entry name" value="AB_hydrolase_fold"/>
</dbReference>
<evidence type="ECO:0000256" key="2">
    <source>
        <dbReference type="ARBA" id="ARBA00009824"/>
    </source>
</evidence>
<feature type="compositionally biased region" description="Polar residues" evidence="6">
    <location>
        <begin position="140"/>
        <end position="150"/>
    </location>
</feature>
<comment type="subcellular location">
    <subcellularLocation>
        <location evidence="1">Membrane</location>
        <topology evidence="1">Multi-pass membrane protein</topology>
    </subcellularLocation>
</comment>
<comment type="similarity">
    <text evidence="2">Belongs to the TMCO4 family.</text>
</comment>
<proteinExistence type="inferred from homology"/>
<feature type="compositionally biased region" description="Basic and acidic residues" evidence="6">
    <location>
        <begin position="1040"/>
        <end position="1056"/>
    </location>
</feature>
<feature type="region of interest" description="Disordered" evidence="6">
    <location>
        <begin position="1030"/>
        <end position="1109"/>
    </location>
</feature>
<sequence length="1120" mass="124303">MDERFEYGKWDVPESPKPIRSWQQDSDDDGDIGKLQNSLYSRQSADFDGIEEGDLGQIGGYHTFDSPVLSKTSEPTFFDEEDLGELAHELYEPVTRYSSTVVDSLSLERPVPAKTIDIDDEPLHSTQNIEVHAFHSETTTVFSKKSSPLMNQAEVSDVEDAEDAEEDYEKENQYVQLNQADSDSVEDVTSASTSRASSVAPGYASGTQLGYDKGLRDQNSERYSDPSEHLKDLSVSEESKSNGNLEISKGLENDSTKSVDIEKNELNETHSPVDGVNRDQLTISSTSIDTDEPQLSPLKSSSHPSTEDADKSHKRNPSHFEYFQGATGDIKKVKVGDESSDSEEEWQPMATVGSYEVYDDKNNVVVELDKEDEHEQNAAASGYTRVADDDAVSVTSLDNQTDFLFDSHAPTDDVDAAFQLNSTKQMLSEEQRIAYAGLCRLSLGEMADHVHILGKRAVPALDSLRKWGSKMILRLYTHLDLNNEEQLMIETLAEHHVVADDLTPCLKVVQHSLGEVFEAVDASSANVNELHQESTKITTQLDIDVKWTVMCDLFLVLLQEASYDARSRCLLMLVAKKLGIDELDVCKFERKVTDVLQLDENADQDWTETDIIERRRKKNLRKKYAYVGLATLGGGLVIGLSGGLLAPVVGAGMAGALSTIGITGTAGFLAGAGGTAIITTASTAIGARVGGKAMSKRTGHVKTFDFRPIFNNNRVNVIITVSGWLTGKDDDVRLPFSTIDPVMGDVLTVSWEPEMMRSLGQTINILATEALTMGVQQVLAATIMATLMGALQAPMWLSKLSYLVDNPWSVSLDRAWAAGLILADTIMKRNLGSRPVTLVGYSLGARAIYSCLAELSKRKAYGLVQDVLLFGTPVFYNKKQFTGALSVVAGRFVNGYSRKDWILAFLFPAAKRYGSVMGLDPIPSVENVDVSEFVDGHMSYRNKMPVLLAICGWAITSEEFDEIEDPDPDKLREKQRKLLEELDTDAKPKKRMFWNLDWLQRAKDKEKDKPEPDKPDELFDLDAIREEMTSIQPELIFDDQEYKTDDKKPGEKKDNVELSVDDVSGKTSSAFVDSPRQETETFNEPLASNPLSLPEFEEPEEPMNALNYDDNEWKIRNLIK</sequence>
<dbReference type="GO" id="GO:0016020">
    <property type="term" value="C:membrane"/>
    <property type="evidence" value="ECO:0007669"/>
    <property type="project" value="UniProtKB-SubCell"/>
</dbReference>
<feature type="compositionally biased region" description="Low complexity" evidence="6">
    <location>
        <begin position="188"/>
        <end position="200"/>
    </location>
</feature>
<accession>A0AAV5RDH3</accession>
<feature type="transmembrane region" description="Helical" evidence="7">
    <location>
        <begin position="666"/>
        <end position="687"/>
    </location>
</feature>
<evidence type="ECO:0000256" key="4">
    <source>
        <dbReference type="ARBA" id="ARBA00022989"/>
    </source>
</evidence>
<feature type="region of interest" description="Disordered" evidence="6">
    <location>
        <begin position="140"/>
        <end position="325"/>
    </location>
</feature>
<dbReference type="Proteomes" id="UP001362899">
    <property type="component" value="Unassembled WGS sequence"/>
</dbReference>
<feature type="compositionally biased region" description="Basic and acidic residues" evidence="6">
    <location>
        <begin position="249"/>
        <end position="268"/>
    </location>
</feature>
<protein>
    <submittedName>
        <fullName evidence="8">Mil1 protein</fullName>
    </submittedName>
</protein>
<keyword evidence="4 7" id="KW-1133">Transmembrane helix</keyword>
<feature type="compositionally biased region" description="Polar residues" evidence="6">
    <location>
        <begin position="173"/>
        <end position="182"/>
    </location>
</feature>
<feature type="compositionally biased region" description="Polar residues" evidence="6">
    <location>
        <begin position="279"/>
        <end position="288"/>
    </location>
</feature>